<evidence type="ECO:0000313" key="1">
    <source>
        <dbReference type="EMBL" id="CAG9829623.1"/>
    </source>
</evidence>
<organism evidence="1 2">
    <name type="scientific">Diabrotica balteata</name>
    <name type="common">Banded cucumber beetle</name>
    <dbReference type="NCBI Taxonomy" id="107213"/>
    <lineage>
        <taxon>Eukaryota</taxon>
        <taxon>Metazoa</taxon>
        <taxon>Ecdysozoa</taxon>
        <taxon>Arthropoda</taxon>
        <taxon>Hexapoda</taxon>
        <taxon>Insecta</taxon>
        <taxon>Pterygota</taxon>
        <taxon>Neoptera</taxon>
        <taxon>Endopterygota</taxon>
        <taxon>Coleoptera</taxon>
        <taxon>Polyphaga</taxon>
        <taxon>Cucujiformia</taxon>
        <taxon>Chrysomeloidea</taxon>
        <taxon>Chrysomelidae</taxon>
        <taxon>Galerucinae</taxon>
        <taxon>Diabroticina</taxon>
        <taxon>Diabroticites</taxon>
        <taxon>Diabrotica</taxon>
    </lineage>
</organism>
<dbReference type="EMBL" id="OU898277">
    <property type="protein sequence ID" value="CAG9829623.1"/>
    <property type="molecule type" value="Genomic_DNA"/>
</dbReference>
<evidence type="ECO:0000313" key="2">
    <source>
        <dbReference type="Proteomes" id="UP001153709"/>
    </source>
</evidence>
<keyword evidence="2" id="KW-1185">Reference proteome</keyword>
<name>A0A9N9X8X7_DIABA</name>
<dbReference type="AlphaFoldDB" id="A0A9N9X8X7"/>
<accession>A0A9N9X8X7</accession>
<protein>
    <submittedName>
        <fullName evidence="1">Uncharacterized protein</fullName>
    </submittedName>
</protein>
<dbReference type="PANTHER" id="PTHR45913">
    <property type="entry name" value="EPM2A-INTERACTING PROTEIN 1"/>
    <property type="match status" value="1"/>
</dbReference>
<sequence length="112" mass="13002">MLVVAFLKDILQYLNALNTELQENGKLVCDLIQSVSAFRRELDIFEKDIAQQAFIHFSTILEYNENKEYSEEDTAMFVKLLGDLRNEFASKFQDFAQVRKLSSFSRMDICGC</sequence>
<dbReference type="Proteomes" id="UP001153709">
    <property type="component" value="Chromosome 2"/>
</dbReference>
<proteinExistence type="predicted"/>
<dbReference type="PANTHER" id="PTHR45913:SF21">
    <property type="entry name" value="DUF4371 DOMAIN-CONTAINING PROTEIN"/>
    <property type="match status" value="1"/>
</dbReference>
<reference evidence="1" key="1">
    <citation type="submission" date="2022-01" db="EMBL/GenBank/DDBJ databases">
        <authorList>
            <person name="King R."/>
        </authorList>
    </citation>
    <scope>NUCLEOTIDE SEQUENCE</scope>
</reference>
<gene>
    <name evidence="1" type="ORF">DIABBA_LOCUS3396</name>
</gene>
<dbReference type="OrthoDB" id="6431883at2759"/>